<gene>
    <name evidence="1" type="ORF">NQ176_g9479</name>
</gene>
<keyword evidence="2" id="KW-1185">Reference proteome</keyword>
<comment type="caution">
    <text evidence="1">The sequence shown here is derived from an EMBL/GenBank/DDBJ whole genome shotgun (WGS) entry which is preliminary data.</text>
</comment>
<organism evidence="1 2">
    <name type="scientific">Zarea fungicola</name>
    <dbReference type="NCBI Taxonomy" id="93591"/>
    <lineage>
        <taxon>Eukaryota</taxon>
        <taxon>Fungi</taxon>
        <taxon>Dikarya</taxon>
        <taxon>Ascomycota</taxon>
        <taxon>Pezizomycotina</taxon>
        <taxon>Sordariomycetes</taxon>
        <taxon>Hypocreomycetidae</taxon>
        <taxon>Hypocreales</taxon>
        <taxon>Cordycipitaceae</taxon>
        <taxon>Zarea</taxon>
    </lineage>
</organism>
<name>A0ACC1MLX3_9HYPO</name>
<proteinExistence type="predicted"/>
<reference evidence="1" key="1">
    <citation type="submission" date="2022-08" db="EMBL/GenBank/DDBJ databases">
        <title>Genome Sequence of Lecanicillium fungicola.</title>
        <authorList>
            <person name="Buettner E."/>
        </authorList>
    </citation>
    <scope>NUCLEOTIDE SEQUENCE</scope>
    <source>
        <strain evidence="1">Babe33</strain>
    </source>
</reference>
<dbReference type="EMBL" id="JANJQO010002178">
    <property type="protein sequence ID" value="KAJ2967829.1"/>
    <property type="molecule type" value="Genomic_DNA"/>
</dbReference>
<dbReference type="Proteomes" id="UP001143910">
    <property type="component" value="Unassembled WGS sequence"/>
</dbReference>
<evidence type="ECO:0000313" key="2">
    <source>
        <dbReference type="Proteomes" id="UP001143910"/>
    </source>
</evidence>
<accession>A0ACC1MLX3</accession>
<protein>
    <submittedName>
        <fullName evidence="1">Uncharacterized protein</fullName>
    </submittedName>
</protein>
<evidence type="ECO:0000313" key="1">
    <source>
        <dbReference type="EMBL" id="KAJ2967829.1"/>
    </source>
</evidence>
<sequence>MRFAQISGLWSHPTPTDEVVTPVPKPTNGKDESNYPCAKWHTVQDGDYCESISIRQGIQLKDLYYLNPSLNTECTNLLLDIAYCVSAVGDINTYPGYPYSTTALYTLTSATYTTTSQTFSAVKPSITPLTQLALAPGSLSDCESYVDYFPVEAIADQREQPYLPVVTENIYSCDFATTANEVSLEDFLLWNPSLVGKDPCMLQAGYRYCGLKNSDHILEYEPDSHCLSNIGEPYPGTIATCTCFTTLVAEEHGQVTCSDIVEDFSISLEQLRAWNPWVGSDCDNDAYAGIGEGEARPICIGVEKDGSSSSATSSPTKTTGTPTPTGTSSSTLPTTTPPAPTQPGIIEGCTEYYVAVDGDGCWAIADKNGIPLDSFYEWNPAVGTDCGGLWLGYAYCVGV</sequence>